<reference evidence="1" key="1">
    <citation type="journal article" date="2021" name="Proc. Natl. Acad. Sci. U.S.A.">
        <title>A Catalog of Tens of Thousands of Viruses from Human Metagenomes Reveals Hidden Associations with Chronic Diseases.</title>
        <authorList>
            <person name="Tisza M.J."/>
            <person name="Buck C.B."/>
        </authorList>
    </citation>
    <scope>NUCLEOTIDE SEQUENCE</scope>
    <source>
        <strain evidence="1">CtGpg14</strain>
    </source>
</reference>
<dbReference type="GO" id="GO:0004519">
    <property type="term" value="F:endonuclease activity"/>
    <property type="evidence" value="ECO:0007669"/>
    <property type="project" value="UniProtKB-KW"/>
</dbReference>
<name>A0A8S5T5F3_9CAUD</name>
<evidence type="ECO:0000313" key="1">
    <source>
        <dbReference type="EMBL" id="DAF58573.1"/>
    </source>
</evidence>
<keyword evidence="1" id="KW-0378">Hydrolase</keyword>
<protein>
    <submittedName>
        <fullName evidence="1">HNH endonuclease bacteriophage, HNH Endonuclease, DNA.52A</fullName>
    </submittedName>
</protein>
<proteinExistence type="predicted"/>
<organism evidence="1">
    <name type="scientific">Siphoviridae sp. ctGpg14</name>
    <dbReference type="NCBI Taxonomy" id="2827824"/>
    <lineage>
        <taxon>Viruses</taxon>
        <taxon>Duplodnaviria</taxon>
        <taxon>Heunggongvirae</taxon>
        <taxon>Uroviricota</taxon>
        <taxon>Caudoviricetes</taxon>
    </lineage>
</organism>
<dbReference type="EMBL" id="BK032756">
    <property type="protein sequence ID" value="DAF58573.1"/>
    <property type="molecule type" value="Genomic_DNA"/>
</dbReference>
<sequence length="111" mass="12937">MLLDGNATSPRHMSNRFYKSREWMRVRDEVIERDLGCDLGILGLPIEGPIIVHHINPLYEEDIENWNVEKLFDKDNLICCSIATHNTIHYGKPKEEEYVERTPGDTILWGN</sequence>
<accession>A0A8S5T5F3</accession>
<keyword evidence="1" id="KW-0540">Nuclease</keyword>
<keyword evidence="1" id="KW-0255">Endonuclease</keyword>